<dbReference type="Proteomes" id="UP000612893">
    <property type="component" value="Unassembled WGS sequence"/>
</dbReference>
<comment type="catalytic activity">
    <reaction evidence="1 9">
        <text>N-(5-phospho-beta-D-ribosyl)anthranilate = 1-(2-carboxyphenylamino)-1-deoxy-D-ribulose 5-phosphate</text>
        <dbReference type="Rhea" id="RHEA:21540"/>
        <dbReference type="ChEBI" id="CHEBI:18277"/>
        <dbReference type="ChEBI" id="CHEBI:58613"/>
        <dbReference type="EC" id="5.3.1.24"/>
    </reaction>
</comment>
<dbReference type="Gene3D" id="3.20.20.70">
    <property type="entry name" value="Aldolase class I"/>
    <property type="match status" value="1"/>
</dbReference>
<keyword evidence="8 9" id="KW-0413">Isomerase</keyword>
<dbReference type="SUPFAM" id="SSF51366">
    <property type="entry name" value="Ribulose-phoshate binding barrel"/>
    <property type="match status" value="1"/>
</dbReference>
<dbReference type="InterPro" id="IPR013785">
    <property type="entry name" value="Aldolase_TIM"/>
</dbReference>
<keyword evidence="6 9" id="KW-0822">Tryptophan biosynthesis</keyword>
<dbReference type="AlphaFoldDB" id="A0A934K2W6"/>
<dbReference type="EC" id="5.3.1.24" evidence="3 9"/>
<organism evidence="11 12">
    <name type="scientific">Candidatus Nephthysia bennettiae</name>
    <dbReference type="NCBI Taxonomy" id="3127016"/>
    <lineage>
        <taxon>Bacteria</taxon>
        <taxon>Bacillati</taxon>
        <taxon>Candidatus Dormiibacterota</taxon>
        <taxon>Candidatus Dormibacteria</taxon>
        <taxon>Candidatus Dormibacterales</taxon>
        <taxon>Candidatus Dormibacteraceae</taxon>
        <taxon>Candidatus Nephthysia</taxon>
    </lineage>
</organism>
<evidence type="ECO:0000256" key="3">
    <source>
        <dbReference type="ARBA" id="ARBA00012572"/>
    </source>
</evidence>
<dbReference type="InterPro" id="IPR044643">
    <property type="entry name" value="TrpF_fam"/>
</dbReference>
<feature type="domain" description="N-(5'phosphoribosyl) anthranilate isomerase (PRAI)" evidence="10">
    <location>
        <begin position="4"/>
        <end position="198"/>
    </location>
</feature>
<dbReference type="GO" id="GO:0000162">
    <property type="term" value="P:L-tryptophan biosynthetic process"/>
    <property type="evidence" value="ECO:0007669"/>
    <property type="project" value="UniProtKB-UniRule"/>
</dbReference>
<dbReference type="HAMAP" id="MF_00135">
    <property type="entry name" value="PRAI"/>
    <property type="match status" value="1"/>
</dbReference>
<dbReference type="GO" id="GO:0004640">
    <property type="term" value="F:phosphoribosylanthranilate isomerase activity"/>
    <property type="evidence" value="ECO:0007669"/>
    <property type="project" value="UniProtKB-UniRule"/>
</dbReference>
<evidence type="ECO:0000313" key="12">
    <source>
        <dbReference type="Proteomes" id="UP000612893"/>
    </source>
</evidence>
<evidence type="ECO:0000256" key="8">
    <source>
        <dbReference type="ARBA" id="ARBA00023235"/>
    </source>
</evidence>
<dbReference type="PANTHER" id="PTHR42894:SF1">
    <property type="entry name" value="N-(5'-PHOSPHORIBOSYL)ANTHRANILATE ISOMERASE"/>
    <property type="match status" value="1"/>
</dbReference>
<dbReference type="Pfam" id="PF00697">
    <property type="entry name" value="PRAI"/>
    <property type="match status" value="1"/>
</dbReference>
<evidence type="ECO:0000259" key="10">
    <source>
        <dbReference type="Pfam" id="PF00697"/>
    </source>
</evidence>
<evidence type="ECO:0000256" key="9">
    <source>
        <dbReference type="HAMAP-Rule" id="MF_00135"/>
    </source>
</evidence>
<evidence type="ECO:0000256" key="6">
    <source>
        <dbReference type="ARBA" id="ARBA00022822"/>
    </source>
</evidence>
<dbReference type="RefSeq" id="WP_338200497.1">
    <property type="nucleotide sequence ID" value="NZ_JAEKNR010000083.1"/>
</dbReference>
<evidence type="ECO:0000313" key="11">
    <source>
        <dbReference type="EMBL" id="MBJ7597899.1"/>
    </source>
</evidence>
<comment type="pathway">
    <text evidence="2 9">Amino-acid biosynthesis; L-tryptophan biosynthesis; L-tryptophan from chorismate: step 3/5.</text>
</comment>
<dbReference type="PANTHER" id="PTHR42894">
    <property type="entry name" value="N-(5'-PHOSPHORIBOSYL)ANTHRANILATE ISOMERASE"/>
    <property type="match status" value="1"/>
</dbReference>
<protein>
    <recommendedName>
        <fullName evidence="4 9">N-(5'-phosphoribosyl)anthranilate isomerase</fullName>
        <shortName evidence="9">PRAI</shortName>
        <ecNumber evidence="3 9">5.3.1.24</ecNumber>
    </recommendedName>
</protein>
<dbReference type="CDD" id="cd00405">
    <property type="entry name" value="PRAI"/>
    <property type="match status" value="1"/>
</dbReference>
<keyword evidence="7 9" id="KW-0057">Aromatic amino acid biosynthesis</keyword>
<dbReference type="InterPro" id="IPR001240">
    <property type="entry name" value="PRAI_dom"/>
</dbReference>
<comment type="caution">
    <text evidence="11">The sequence shown here is derived from an EMBL/GenBank/DDBJ whole genome shotgun (WGS) entry which is preliminary data.</text>
</comment>
<keyword evidence="5 9" id="KW-0028">Amino-acid biosynthesis</keyword>
<name>A0A934K2W6_9BACT</name>
<evidence type="ECO:0000256" key="7">
    <source>
        <dbReference type="ARBA" id="ARBA00023141"/>
    </source>
</evidence>
<evidence type="ECO:0000256" key="5">
    <source>
        <dbReference type="ARBA" id="ARBA00022605"/>
    </source>
</evidence>
<reference evidence="11" key="1">
    <citation type="submission" date="2020-10" db="EMBL/GenBank/DDBJ databases">
        <title>Ca. Dormibacterota MAGs.</title>
        <authorList>
            <person name="Montgomery K."/>
        </authorList>
    </citation>
    <scope>NUCLEOTIDE SEQUENCE [LARGE SCALE GENOMIC DNA]</scope>
    <source>
        <strain evidence="11">SC8812_S17_10</strain>
    </source>
</reference>
<dbReference type="InterPro" id="IPR011060">
    <property type="entry name" value="RibuloseP-bd_barrel"/>
</dbReference>
<comment type="similarity">
    <text evidence="9">Belongs to the TrpF family.</text>
</comment>
<gene>
    <name evidence="9" type="primary">trpF</name>
    <name evidence="11" type="ORF">JF922_07405</name>
</gene>
<evidence type="ECO:0000256" key="2">
    <source>
        <dbReference type="ARBA" id="ARBA00004664"/>
    </source>
</evidence>
<evidence type="ECO:0000256" key="1">
    <source>
        <dbReference type="ARBA" id="ARBA00001164"/>
    </source>
</evidence>
<dbReference type="EMBL" id="JAEKNR010000083">
    <property type="protein sequence ID" value="MBJ7597899.1"/>
    <property type="molecule type" value="Genomic_DNA"/>
</dbReference>
<accession>A0A934K2W6</accession>
<sequence length="205" mass="22453">MTQVKVCGVCDVSAARAAAEAGADLIGFHFCSSRRRIRPEEAREIASTLGELGERRPLLVGVFIDQSEEEVDDVAGFVGLDMVQLHGSEAPGFRASRPVMKALKVRDGRLPETEAWPEPFLLDSWSPDQRGGTGRSWDWESARELARRRRLFFAGGLDPGNVGEVVRRYRPYGVDVSSGVDKAIRVKDPALVGAFVQAVREADEG</sequence>
<keyword evidence="12" id="KW-1185">Reference proteome</keyword>
<proteinExistence type="inferred from homology"/>
<evidence type="ECO:0000256" key="4">
    <source>
        <dbReference type="ARBA" id="ARBA00022272"/>
    </source>
</evidence>